<sequence length="314" mass="34432">MNKTTIISKKSNISVLVLLLGVLFIAPSMEAQQNSEYTQYMYNTIAINPAYAGSRESLSMLGIYRNQWVGLDGAPETLNFSAHSSVGVKGVGVGLGFTSDKLGPSEESILSADFSYTIRVGYDLKLALGVKGGISLWNLDPTKLNIYDPNDVSLNQANYSSPIIGAGVYLYSDKWYVGLSSPNFIETTHYDDIQASTFTEKAHFYLIGGYIYEANPRLKLKPAFLVKSVMGAPLAVDLSLNALINEGLTLGLSYRLDAAVSVLAGFQVSRSIMIGYAYDYDTTELGNYNDGSHEILLRFELGTRRRGIVNPRFF</sequence>
<protein>
    <recommendedName>
        <fullName evidence="3">Bacteroidetes-specific membrane protein</fullName>
    </recommendedName>
</protein>
<dbReference type="AlphaFoldDB" id="T2KGC1"/>
<proteinExistence type="predicted"/>
<accession>T2KGC1</accession>
<reference evidence="1 2" key="1">
    <citation type="journal article" date="2013" name="Appl. Environ. Microbiol.">
        <title>The genome of the alga-associated marine flavobacterium Formosa agariphila KMM 3901T reveals a broad potential for degradation of algal polysaccharides.</title>
        <authorList>
            <person name="Mann A.J."/>
            <person name="Hahnke R.L."/>
            <person name="Huang S."/>
            <person name="Werner J."/>
            <person name="Xing P."/>
            <person name="Barbeyron T."/>
            <person name="Huettel B."/>
            <person name="Stueber K."/>
            <person name="Reinhardt R."/>
            <person name="Harder J."/>
            <person name="Gloeckner F.O."/>
            <person name="Amann R.I."/>
            <person name="Teeling H."/>
        </authorList>
    </citation>
    <scope>NUCLEOTIDE SEQUENCE [LARGE SCALE GENOMIC DNA]</scope>
    <source>
        <strain evidence="2">DSM 15362 / KCTC 12365 / LMG 23005 / KMM 3901</strain>
    </source>
</reference>
<evidence type="ECO:0000313" key="1">
    <source>
        <dbReference type="EMBL" id="CDF77780.1"/>
    </source>
</evidence>
<organism evidence="1 2">
    <name type="scientific">Formosa agariphila (strain DSM 15362 / KCTC 12365 / LMG 23005 / KMM 3901 / M-2Alg 35-1)</name>
    <dbReference type="NCBI Taxonomy" id="1347342"/>
    <lineage>
        <taxon>Bacteria</taxon>
        <taxon>Pseudomonadati</taxon>
        <taxon>Bacteroidota</taxon>
        <taxon>Flavobacteriia</taxon>
        <taxon>Flavobacteriales</taxon>
        <taxon>Flavobacteriaceae</taxon>
        <taxon>Formosa</taxon>
    </lineage>
</organism>
<evidence type="ECO:0000313" key="2">
    <source>
        <dbReference type="Proteomes" id="UP000016160"/>
    </source>
</evidence>
<name>T2KGC1_FORAG</name>
<evidence type="ECO:0008006" key="3">
    <source>
        <dbReference type="Google" id="ProtNLM"/>
    </source>
</evidence>
<dbReference type="Pfam" id="PF11751">
    <property type="entry name" value="PorP_SprF"/>
    <property type="match status" value="1"/>
</dbReference>
<dbReference type="HOGENOM" id="CLU_068235_0_1_10"/>
<dbReference type="PATRIC" id="fig|1347342.6.peg.67"/>
<dbReference type="STRING" id="1347342.BN863_680"/>
<dbReference type="Proteomes" id="UP000016160">
    <property type="component" value="Chromosome"/>
</dbReference>
<dbReference type="eggNOG" id="COG3064">
    <property type="taxonomic scope" value="Bacteria"/>
</dbReference>
<keyword evidence="2" id="KW-1185">Reference proteome</keyword>
<dbReference type="InterPro" id="IPR019861">
    <property type="entry name" value="PorP/SprF_Bacteroidetes"/>
</dbReference>
<dbReference type="EMBL" id="HG315671">
    <property type="protein sequence ID" value="CDF77780.1"/>
    <property type="molecule type" value="Genomic_DNA"/>
</dbReference>
<dbReference type="NCBIfam" id="TIGR03519">
    <property type="entry name" value="T9SS_PorP_fam"/>
    <property type="match status" value="1"/>
</dbReference>
<gene>
    <name evidence="1" type="ORF">BN863_680</name>
</gene>
<dbReference type="RefSeq" id="WP_038526057.1">
    <property type="nucleotide sequence ID" value="NZ_HG315671.1"/>
</dbReference>
<dbReference type="OrthoDB" id="1114455at2"/>